<reference evidence="7" key="1">
    <citation type="submission" date="2025-08" db="UniProtKB">
        <authorList>
            <consortium name="Ensembl"/>
        </authorList>
    </citation>
    <scope>IDENTIFICATION</scope>
</reference>
<dbReference type="GO" id="GO:0002250">
    <property type="term" value="P:adaptive immune response"/>
    <property type="evidence" value="ECO:0007669"/>
    <property type="project" value="UniProtKB-KW"/>
</dbReference>
<dbReference type="Gene3D" id="2.60.40.10">
    <property type="entry name" value="Immunoglobulins"/>
    <property type="match status" value="1"/>
</dbReference>
<dbReference type="InterPro" id="IPR013106">
    <property type="entry name" value="Ig_V-set"/>
</dbReference>
<keyword evidence="3" id="KW-0675">Receptor</keyword>
<evidence type="ECO:0000259" key="6">
    <source>
        <dbReference type="PROSITE" id="PS50835"/>
    </source>
</evidence>
<protein>
    <recommendedName>
        <fullName evidence="6">Ig-like domain-containing protein</fullName>
    </recommendedName>
</protein>
<feature type="domain" description="Ig-like" evidence="6">
    <location>
        <begin position="8"/>
        <end position="125"/>
    </location>
</feature>
<dbReference type="PANTHER" id="PTHR19367">
    <property type="entry name" value="T-CELL RECEPTOR ALPHA CHAIN V REGION"/>
    <property type="match status" value="1"/>
</dbReference>
<evidence type="ECO:0000256" key="2">
    <source>
        <dbReference type="ARBA" id="ARBA00023130"/>
    </source>
</evidence>
<name>A0A8C2F2Q7_CYPCA</name>
<dbReference type="GO" id="GO:0042101">
    <property type="term" value="C:T cell receptor complex"/>
    <property type="evidence" value="ECO:0007669"/>
    <property type="project" value="UniProtKB-KW"/>
</dbReference>
<dbReference type="Proteomes" id="UP000694701">
    <property type="component" value="Unplaced"/>
</dbReference>
<proteinExistence type="predicted"/>
<accession>A0A8C2F2Q7</accession>
<evidence type="ECO:0000313" key="8">
    <source>
        <dbReference type="Proteomes" id="UP000694701"/>
    </source>
</evidence>
<evidence type="ECO:0000256" key="4">
    <source>
        <dbReference type="ARBA" id="ARBA00023319"/>
    </source>
</evidence>
<keyword evidence="4" id="KW-0393">Immunoglobulin domain</keyword>
<dbReference type="SUPFAM" id="SSF48726">
    <property type="entry name" value="Immunoglobulin"/>
    <property type="match status" value="1"/>
</dbReference>
<sequence length="125" mass="13646">VFNSKCNPLLYINVFAGKVNGNVIRPNQPSVVLTEGSSTTLSCTYDGSAYSLHWYWQKPGSKPEFLLLIVNPKPESALRLTAAADKEAKSMNLTISSTEVKDSALYYCALEPTVTGNTTRLLSIN</sequence>
<dbReference type="AlphaFoldDB" id="A0A8C2F2Q7"/>
<keyword evidence="2" id="KW-1064">Adaptive immunity</keyword>
<dbReference type="SMART" id="SM00409">
    <property type="entry name" value="IG"/>
    <property type="match status" value="1"/>
</dbReference>
<dbReference type="InterPro" id="IPR013783">
    <property type="entry name" value="Ig-like_fold"/>
</dbReference>
<evidence type="ECO:0000256" key="5">
    <source>
        <dbReference type="ARBA" id="ARBA00043266"/>
    </source>
</evidence>
<dbReference type="InterPro" id="IPR003599">
    <property type="entry name" value="Ig_sub"/>
</dbReference>
<dbReference type="Ensembl" id="ENSCCRT00020053764.1">
    <property type="protein sequence ID" value="ENSCCRP00020049327.1"/>
    <property type="gene ID" value="ENSCCRG00020021918.1"/>
</dbReference>
<evidence type="ECO:0000313" key="7">
    <source>
        <dbReference type="Ensembl" id="ENSCCRP00020049327.1"/>
    </source>
</evidence>
<evidence type="ECO:0000256" key="1">
    <source>
        <dbReference type="ARBA" id="ARBA00022729"/>
    </source>
</evidence>
<keyword evidence="5" id="KW-0391">Immunity</keyword>
<evidence type="ECO:0000256" key="3">
    <source>
        <dbReference type="ARBA" id="ARBA00023170"/>
    </source>
</evidence>
<keyword evidence="1" id="KW-0732">Signal</keyword>
<dbReference type="InterPro" id="IPR007110">
    <property type="entry name" value="Ig-like_dom"/>
</dbReference>
<dbReference type="SMART" id="SM00406">
    <property type="entry name" value="IGv"/>
    <property type="match status" value="1"/>
</dbReference>
<dbReference type="PROSITE" id="PS50835">
    <property type="entry name" value="IG_LIKE"/>
    <property type="match status" value="1"/>
</dbReference>
<dbReference type="PANTHER" id="PTHR19367:SF18">
    <property type="entry name" value="T CELL RECEPTOR ALPHA VARIABLE 16"/>
    <property type="match status" value="1"/>
</dbReference>
<keyword evidence="5" id="KW-1279">T cell receptor</keyword>
<dbReference type="InterPro" id="IPR051287">
    <property type="entry name" value="TCR_variable_region"/>
</dbReference>
<organism evidence="7 8">
    <name type="scientific">Cyprinus carpio</name>
    <name type="common">Common carp</name>
    <dbReference type="NCBI Taxonomy" id="7962"/>
    <lineage>
        <taxon>Eukaryota</taxon>
        <taxon>Metazoa</taxon>
        <taxon>Chordata</taxon>
        <taxon>Craniata</taxon>
        <taxon>Vertebrata</taxon>
        <taxon>Euteleostomi</taxon>
        <taxon>Actinopterygii</taxon>
        <taxon>Neopterygii</taxon>
        <taxon>Teleostei</taxon>
        <taxon>Ostariophysi</taxon>
        <taxon>Cypriniformes</taxon>
        <taxon>Cyprinidae</taxon>
        <taxon>Cyprininae</taxon>
        <taxon>Cyprinus</taxon>
    </lineage>
</organism>
<dbReference type="InterPro" id="IPR036179">
    <property type="entry name" value="Ig-like_dom_sf"/>
</dbReference>
<dbReference type="Pfam" id="PF07686">
    <property type="entry name" value="V-set"/>
    <property type="match status" value="1"/>
</dbReference>